<evidence type="ECO:0000256" key="4">
    <source>
        <dbReference type="ARBA" id="ARBA00022989"/>
    </source>
</evidence>
<reference evidence="9 10" key="1">
    <citation type="submission" date="2020-02" db="EMBL/GenBank/DDBJ databases">
        <title>Genome sequencing for Draconibacterium sp. strain M1.</title>
        <authorList>
            <person name="Park S.-J."/>
        </authorList>
    </citation>
    <scope>NUCLEOTIDE SEQUENCE [LARGE SCALE GENOMIC DNA]</scope>
    <source>
        <strain evidence="9 10">M1</strain>
    </source>
</reference>
<dbReference type="InterPro" id="IPR044035">
    <property type="entry name" value="DUF5698"/>
</dbReference>
<proteinExistence type="inferred from homology"/>
<dbReference type="PANTHER" id="PTHR40060">
    <property type="entry name" value="UPF0316 PROTEIN YEBE"/>
    <property type="match status" value="1"/>
</dbReference>
<keyword evidence="2 6" id="KW-1003">Cell membrane</keyword>
<sequence>MEASFYDSTLFTYVLLPGLIFISRVADVTIGTTRIVMVSKGHKFWAPFLGFFEMLIWLVAVSKIFQNLDNWVCYIAFAAGFGMGNYVGLRVEEKLAVGIVKIQIITRKKAGKLIKKLGEAGYGITHHEANGTNENVSIIYSIIKRSEINKVEHIVQSTNPKAFYSVEDVKFVNEGVFPVRTATWRWRKGK</sequence>
<evidence type="ECO:0000256" key="5">
    <source>
        <dbReference type="ARBA" id="ARBA00023136"/>
    </source>
</evidence>
<dbReference type="KEGG" id="drc:G0Q07_09020"/>
<dbReference type="Proteomes" id="UP000474630">
    <property type="component" value="Chromosome"/>
</dbReference>
<dbReference type="EMBL" id="CP048409">
    <property type="protein sequence ID" value="QIA07856.1"/>
    <property type="molecule type" value="Genomic_DNA"/>
</dbReference>
<feature type="transmembrane region" description="Helical" evidence="6">
    <location>
        <begin position="44"/>
        <end position="65"/>
    </location>
</feature>
<dbReference type="RefSeq" id="WP_163345777.1">
    <property type="nucleotide sequence ID" value="NZ_CP048409.1"/>
</dbReference>
<feature type="domain" description="DUF5698" evidence="8">
    <location>
        <begin position="32"/>
        <end position="88"/>
    </location>
</feature>
<dbReference type="Pfam" id="PF18955">
    <property type="entry name" value="DUF5698"/>
    <property type="match status" value="1"/>
</dbReference>
<dbReference type="Pfam" id="PF10035">
    <property type="entry name" value="DUF2179"/>
    <property type="match status" value="1"/>
</dbReference>
<dbReference type="InterPro" id="IPR022930">
    <property type="entry name" value="UPF0316"/>
</dbReference>
<evidence type="ECO:0000256" key="3">
    <source>
        <dbReference type="ARBA" id="ARBA00022692"/>
    </source>
</evidence>
<evidence type="ECO:0000256" key="6">
    <source>
        <dbReference type="HAMAP-Rule" id="MF_01515"/>
    </source>
</evidence>
<comment type="subcellular location">
    <subcellularLocation>
        <location evidence="1 6">Cell membrane</location>
        <topology evidence="1 6">Multi-pass membrane protein</topology>
    </subcellularLocation>
</comment>
<organism evidence="9 10">
    <name type="scientific">Draconibacterium halophilum</name>
    <dbReference type="NCBI Taxonomy" id="2706887"/>
    <lineage>
        <taxon>Bacteria</taxon>
        <taxon>Pseudomonadati</taxon>
        <taxon>Bacteroidota</taxon>
        <taxon>Bacteroidia</taxon>
        <taxon>Marinilabiliales</taxon>
        <taxon>Prolixibacteraceae</taxon>
        <taxon>Draconibacterium</taxon>
    </lineage>
</organism>
<keyword evidence="5 6" id="KW-0472">Membrane</keyword>
<evidence type="ECO:0000313" key="9">
    <source>
        <dbReference type="EMBL" id="QIA07856.1"/>
    </source>
</evidence>
<name>A0A6C0RCU1_9BACT</name>
<dbReference type="NCBIfam" id="NF003191">
    <property type="entry name" value="PRK04164.1-2"/>
    <property type="match status" value="1"/>
</dbReference>
<evidence type="ECO:0000259" key="7">
    <source>
        <dbReference type="Pfam" id="PF10035"/>
    </source>
</evidence>
<keyword evidence="4 6" id="KW-1133">Transmembrane helix</keyword>
<gene>
    <name evidence="9" type="ORF">G0Q07_09020</name>
</gene>
<dbReference type="CDD" id="cd16381">
    <property type="entry name" value="YitT_C_like_1"/>
    <property type="match status" value="1"/>
</dbReference>
<protein>
    <recommendedName>
        <fullName evidence="6">UPF0316 protein G0Q07_09020</fullName>
    </recommendedName>
</protein>
<dbReference type="PANTHER" id="PTHR40060:SF1">
    <property type="entry name" value="UPF0316 PROTEIN YEBE"/>
    <property type="match status" value="1"/>
</dbReference>
<dbReference type="AlphaFoldDB" id="A0A6C0RCU1"/>
<keyword evidence="10" id="KW-1185">Reference proteome</keyword>
<evidence type="ECO:0000259" key="8">
    <source>
        <dbReference type="Pfam" id="PF18955"/>
    </source>
</evidence>
<keyword evidence="3 6" id="KW-0812">Transmembrane</keyword>
<dbReference type="HAMAP" id="MF_01515">
    <property type="entry name" value="UPF0316"/>
    <property type="match status" value="1"/>
</dbReference>
<dbReference type="GO" id="GO:0005886">
    <property type="term" value="C:plasma membrane"/>
    <property type="evidence" value="ECO:0007669"/>
    <property type="project" value="UniProtKB-SubCell"/>
</dbReference>
<evidence type="ECO:0000313" key="10">
    <source>
        <dbReference type="Proteomes" id="UP000474630"/>
    </source>
</evidence>
<accession>A0A6C0RCU1</accession>
<feature type="transmembrane region" description="Helical" evidence="6">
    <location>
        <begin position="12"/>
        <end position="32"/>
    </location>
</feature>
<dbReference type="InterPro" id="IPR019264">
    <property type="entry name" value="DUF2179"/>
</dbReference>
<dbReference type="Gene3D" id="3.30.70.120">
    <property type="match status" value="1"/>
</dbReference>
<feature type="domain" description="DUF2179" evidence="7">
    <location>
        <begin position="122"/>
        <end position="172"/>
    </location>
</feature>
<feature type="transmembrane region" description="Helical" evidence="6">
    <location>
        <begin position="71"/>
        <end position="89"/>
    </location>
</feature>
<dbReference type="InterPro" id="IPR015867">
    <property type="entry name" value="N-reg_PII/ATP_PRibTrfase_C"/>
</dbReference>
<evidence type="ECO:0000256" key="1">
    <source>
        <dbReference type="ARBA" id="ARBA00004651"/>
    </source>
</evidence>
<evidence type="ECO:0000256" key="2">
    <source>
        <dbReference type="ARBA" id="ARBA00022475"/>
    </source>
</evidence>
<comment type="similarity">
    <text evidence="6">Belongs to the UPF0316 family.</text>
</comment>